<proteinExistence type="predicted"/>
<feature type="signal peptide" evidence="2">
    <location>
        <begin position="1"/>
        <end position="17"/>
    </location>
</feature>
<evidence type="ECO:0000313" key="4">
    <source>
        <dbReference type="EMBL" id="GMT00821.1"/>
    </source>
</evidence>
<dbReference type="GO" id="GO:0005230">
    <property type="term" value="F:extracellular ligand-gated monoatomic ion channel activity"/>
    <property type="evidence" value="ECO:0007669"/>
    <property type="project" value="InterPro"/>
</dbReference>
<feature type="transmembrane region" description="Helical" evidence="1">
    <location>
        <begin position="240"/>
        <end position="260"/>
    </location>
</feature>
<protein>
    <recommendedName>
        <fullName evidence="3">Neurotransmitter-gated ion-channel ligand-binding domain-containing protein</fullName>
    </recommendedName>
</protein>
<feature type="transmembrane region" description="Helical" evidence="1">
    <location>
        <begin position="301"/>
        <end position="321"/>
    </location>
</feature>
<dbReference type="AlphaFoldDB" id="A0AAV5U1S6"/>
<keyword evidence="1" id="KW-0812">Transmembrane</keyword>
<gene>
    <name evidence="4" type="ORF">PENTCL1PPCAC_22995</name>
</gene>
<keyword evidence="5" id="KW-1185">Reference proteome</keyword>
<feature type="domain" description="Neurotransmitter-gated ion-channel ligand-binding" evidence="3">
    <location>
        <begin position="24"/>
        <end position="118"/>
    </location>
</feature>
<keyword evidence="2" id="KW-0732">Signal</keyword>
<keyword evidence="1" id="KW-1133">Transmembrane helix</keyword>
<comment type="caution">
    <text evidence="4">The sequence shown here is derived from an EMBL/GenBank/DDBJ whole genome shotgun (WGS) entry which is preliminary data.</text>
</comment>
<dbReference type="Proteomes" id="UP001432027">
    <property type="component" value="Unassembled WGS sequence"/>
</dbReference>
<evidence type="ECO:0000256" key="2">
    <source>
        <dbReference type="SAM" id="SignalP"/>
    </source>
</evidence>
<dbReference type="InterPro" id="IPR036734">
    <property type="entry name" value="Neur_chan_lig-bd_sf"/>
</dbReference>
<dbReference type="Gene3D" id="2.70.170.10">
    <property type="entry name" value="Neurotransmitter-gated ion-channel ligand-binding domain"/>
    <property type="match status" value="1"/>
</dbReference>
<accession>A0AAV5U1S6</accession>
<name>A0AAV5U1S6_9BILA</name>
<feature type="chain" id="PRO_5043439551" description="Neurotransmitter-gated ion-channel ligand-binding domain-containing protein" evidence="2">
    <location>
        <begin position="18"/>
        <end position="384"/>
    </location>
</feature>
<dbReference type="Pfam" id="PF02931">
    <property type="entry name" value="Neur_chan_LBD"/>
    <property type="match status" value="1"/>
</dbReference>
<dbReference type="InterPro" id="IPR006202">
    <property type="entry name" value="Neur_chan_lig-bd"/>
</dbReference>
<sequence length="384" mass="44247">LFLPLFPLLTLILSIEANDKSKRQKLTEKLFNGYDYKKPPPDGTTVEVILGVQHIYFPDSDSPLAVMLCTIVCTWQDKRLMWNPQDYEGIQKMILPANHKLWKPQFMTNMDGKNHRIASTAHMLKGIELEVKEARRESTPYVSMYRRVELEVICEKESTFPTILKCIFHGTSKEETSVARWTYINGNRLSGFMDDNTTGTGLYQIESIYGISSGNYYNPRKQFNGISVSIRLKENKSLHWILSTSFLSSIAILIIFVLILPPSHKYINPIVMILIFLLIIIPSQLIFSIKTYSSFSVPSQTRIYALLFVLTSLILPIQHFYGSEIVQNNSHLLQSYAHLIPHFKFIHSKLYPYTKDFELPFIFLLLKSILVTIIIVLITVLFII</sequence>
<dbReference type="GO" id="GO:0016020">
    <property type="term" value="C:membrane"/>
    <property type="evidence" value="ECO:0007669"/>
    <property type="project" value="InterPro"/>
</dbReference>
<organism evidence="4 5">
    <name type="scientific">Pristionchus entomophagus</name>
    <dbReference type="NCBI Taxonomy" id="358040"/>
    <lineage>
        <taxon>Eukaryota</taxon>
        <taxon>Metazoa</taxon>
        <taxon>Ecdysozoa</taxon>
        <taxon>Nematoda</taxon>
        <taxon>Chromadorea</taxon>
        <taxon>Rhabditida</taxon>
        <taxon>Rhabditina</taxon>
        <taxon>Diplogasteromorpha</taxon>
        <taxon>Diplogasteroidea</taxon>
        <taxon>Neodiplogasteridae</taxon>
        <taxon>Pristionchus</taxon>
    </lineage>
</organism>
<feature type="transmembrane region" description="Helical" evidence="1">
    <location>
        <begin position="266"/>
        <end position="289"/>
    </location>
</feature>
<evidence type="ECO:0000256" key="1">
    <source>
        <dbReference type="SAM" id="Phobius"/>
    </source>
</evidence>
<evidence type="ECO:0000313" key="5">
    <source>
        <dbReference type="Proteomes" id="UP001432027"/>
    </source>
</evidence>
<feature type="transmembrane region" description="Helical" evidence="1">
    <location>
        <begin position="361"/>
        <end position="383"/>
    </location>
</feature>
<feature type="non-terminal residue" evidence="4">
    <location>
        <position position="1"/>
    </location>
</feature>
<dbReference type="SUPFAM" id="SSF63712">
    <property type="entry name" value="Nicotinic receptor ligand binding domain-like"/>
    <property type="match status" value="1"/>
</dbReference>
<dbReference type="EMBL" id="BTSX01000005">
    <property type="protein sequence ID" value="GMT00821.1"/>
    <property type="molecule type" value="Genomic_DNA"/>
</dbReference>
<keyword evidence="1" id="KW-0472">Membrane</keyword>
<reference evidence="4" key="1">
    <citation type="submission" date="2023-10" db="EMBL/GenBank/DDBJ databases">
        <title>Genome assembly of Pristionchus species.</title>
        <authorList>
            <person name="Yoshida K."/>
            <person name="Sommer R.J."/>
        </authorList>
    </citation>
    <scope>NUCLEOTIDE SEQUENCE</scope>
    <source>
        <strain evidence="4">RS0144</strain>
    </source>
</reference>
<evidence type="ECO:0000259" key="3">
    <source>
        <dbReference type="Pfam" id="PF02931"/>
    </source>
</evidence>